<evidence type="ECO:0000313" key="1">
    <source>
        <dbReference type="EMBL" id="MBC6005015.1"/>
    </source>
</evidence>
<evidence type="ECO:0000313" key="2">
    <source>
        <dbReference type="Proteomes" id="UP000611796"/>
    </source>
</evidence>
<sequence>MNELNFEDLQEVNGGGAPEAINALVGTIGLAGTPFILPAGPQAVWDHISTNWDMISDASKNAYRKRKRR</sequence>
<proteinExistence type="predicted"/>
<gene>
    <name evidence="1" type="ORF">H8891_14590</name>
</gene>
<comment type="caution">
    <text evidence="1">The sequence shown here is derived from an EMBL/GenBank/DDBJ whole genome shotgun (WGS) entry which is preliminary data.</text>
</comment>
<keyword evidence="2" id="KW-1185">Reference proteome</keyword>
<dbReference type="Proteomes" id="UP000611796">
    <property type="component" value="Unassembled WGS sequence"/>
</dbReference>
<organism evidence="1 2">
    <name type="scientific">Paeniclostridium hominis</name>
    <dbReference type="NCBI Taxonomy" id="2764329"/>
    <lineage>
        <taxon>Bacteria</taxon>
        <taxon>Bacillati</taxon>
        <taxon>Bacillota</taxon>
        <taxon>Clostridia</taxon>
        <taxon>Peptostreptococcales</taxon>
        <taxon>Peptostreptococcaceae</taxon>
        <taxon>Paeniclostridium</taxon>
    </lineage>
</organism>
<accession>A0ABR7K7Z8</accession>
<dbReference type="RefSeq" id="WP_187006970.1">
    <property type="nucleotide sequence ID" value="NZ_JACRWD010000014.1"/>
</dbReference>
<dbReference type="InterPro" id="IPR023991">
    <property type="entry name" value="Bacteriocin_IIb_lactobn/cerein"/>
</dbReference>
<protein>
    <submittedName>
        <fullName evidence="1">Class IIb bacteriocin, lactobin A/cerein 7B family</fullName>
    </submittedName>
</protein>
<dbReference type="EMBL" id="JACRWD010000014">
    <property type="protein sequence ID" value="MBC6005015.1"/>
    <property type="molecule type" value="Genomic_DNA"/>
</dbReference>
<reference evidence="1 2" key="1">
    <citation type="submission" date="2020-08" db="EMBL/GenBank/DDBJ databases">
        <authorList>
            <person name="Liu C."/>
            <person name="Sun Q."/>
        </authorList>
    </citation>
    <scope>NUCLEOTIDE SEQUENCE [LARGE SCALE GENOMIC DNA]</scope>
    <source>
        <strain evidence="1 2">NSJ-45</strain>
    </source>
</reference>
<dbReference type="NCBIfam" id="TIGR03949">
    <property type="entry name" value="bact_IIb_cerein"/>
    <property type="match status" value="1"/>
</dbReference>
<name>A0ABR7K7Z8_9FIRM</name>